<protein>
    <submittedName>
        <fullName evidence="1">Uncharacterized protein</fullName>
    </submittedName>
</protein>
<keyword evidence="2" id="KW-1185">Reference proteome</keyword>
<name>A0ABU1U7C8_9MICC</name>
<reference evidence="1 2" key="1">
    <citation type="submission" date="2023-07" db="EMBL/GenBank/DDBJ databases">
        <title>Sorghum-associated microbial communities from plants grown in Nebraska, USA.</title>
        <authorList>
            <person name="Schachtman D."/>
        </authorList>
    </citation>
    <scope>NUCLEOTIDE SEQUENCE [LARGE SCALE GENOMIC DNA]</scope>
    <source>
        <strain evidence="1 2">BE167</strain>
    </source>
</reference>
<evidence type="ECO:0000313" key="1">
    <source>
        <dbReference type="EMBL" id="MDR7081093.1"/>
    </source>
</evidence>
<gene>
    <name evidence="1" type="ORF">J2X01_000362</name>
</gene>
<dbReference type="RefSeq" id="WP_310050012.1">
    <property type="nucleotide sequence ID" value="NZ_JAVDVQ010000001.1"/>
</dbReference>
<dbReference type="Proteomes" id="UP001252243">
    <property type="component" value="Unassembled WGS sequence"/>
</dbReference>
<organism evidence="1 2">
    <name type="scientific">Arthrobacter ginsengisoli</name>
    <dbReference type="NCBI Taxonomy" id="1356565"/>
    <lineage>
        <taxon>Bacteria</taxon>
        <taxon>Bacillati</taxon>
        <taxon>Actinomycetota</taxon>
        <taxon>Actinomycetes</taxon>
        <taxon>Micrococcales</taxon>
        <taxon>Micrococcaceae</taxon>
        <taxon>Arthrobacter</taxon>
    </lineage>
</organism>
<accession>A0ABU1U7C8</accession>
<dbReference type="EMBL" id="JAVDVQ010000001">
    <property type="protein sequence ID" value="MDR7081093.1"/>
    <property type="molecule type" value="Genomic_DNA"/>
</dbReference>
<proteinExistence type="predicted"/>
<sequence>MAQRDAACAVLSFLEAQQLKALDVHVKFTPDAFGDDGELKTVTGVLDPLRDWRRLSAAEVCGQKSVSVGAGGHG</sequence>
<evidence type="ECO:0000313" key="2">
    <source>
        <dbReference type="Proteomes" id="UP001252243"/>
    </source>
</evidence>
<comment type="caution">
    <text evidence="1">The sequence shown here is derived from an EMBL/GenBank/DDBJ whole genome shotgun (WGS) entry which is preliminary data.</text>
</comment>